<feature type="compositionally biased region" description="Low complexity" evidence="3">
    <location>
        <begin position="17"/>
        <end position="50"/>
    </location>
</feature>
<comment type="cofactor">
    <cofactor evidence="1">
        <name>Mg(2+)</name>
        <dbReference type="ChEBI" id="CHEBI:18420"/>
    </cofactor>
</comment>
<dbReference type="Pfam" id="PF00293">
    <property type="entry name" value="NUDIX"/>
    <property type="match status" value="1"/>
</dbReference>
<dbReference type="CDD" id="cd02883">
    <property type="entry name" value="NUDIX_Hydrolase"/>
    <property type="match status" value="1"/>
</dbReference>
<name>A0A1H3NE38_9ACTN</name>
<keyword evidence="2" id="KW-0378">Hydrolase</keyword>
<dbReference type="InterPro" id="IPR015797">
    <property type="entry name" value="NUDIX_hydrolase-like_dom_sf"/>
</dbReference>
<dbReference type="AlphaFoldDB" id="A0A1H3NE38"/>
<dbReference type="SUPFAM" id="SSF55811">
    <property type="entry name" value="Nudix"/>
    <property type="match status" value="1"/>
</dbReference>
<organism evidence="5 6">
    <name type="scientific">Asanoa ishikariensis</name>
    <dbReference type="NCBI Taxonomy" id="137265"/>
    <lineage>
        <taxon>Bacteria</taxon>
        <taxon>Bacillati</taxon>
        <taxon>Actinomycetota</taxon>
        <taxon>Actinomycetes</taxon>
        <taxon>Micromonosporales</taxon>
        <taxon>Micromonosporaceae</taxon>
        <taxon>Asanoa</taxon>
    </lineage>
</organism>
<accession>A0A1H3NE38</accession>
<protein>
    <submittedName>
        <fullName evidence="5">ADP-ribose pyrophosphatase YjhB, NUDIX family</fullName>
    </submittedName>
</protein>
<dbReference type="InterPro" id="IPR020084">
    <property type="entry name" value="NUDIX_hydrolase_CS"/>
</dbReference>
<dbReference type="PANTHER" id="PTHR43046:SF14">
    <property type="entry name" value="MUTT_NUDIX FAMILY PROTEIN"/>
    <property type="match status" value="1"/>
</dbReference>
<evidence type="ECO:0000313" key="6">
    <source>
        <dbReference type="Proteomes" id="UP000199632"/>
    </source>
</evidence>
<gene>
    <name evidence="5" type="ORF">SAMN05421684_2005</name>
</gene>
<dbReference type="OrthoDB" id="5417595at2"/>
<evidence type="ECO:0000256" key="1">
    <source>
        <dbReference type="ARBA" id="ARBA00001946"/>
    </source>
</evidence>
<dbReference type="STRING" id="137265.SAMN05421684_2005"/>
<dbReference type="Gene3D" id="3.90.79.10">
    <property type="entry name" value="Nucleoside Triphosphate Pyrophosphohydrolase"/>
    <property type="match status" value="1"/>
</dbReference>
<dbReference type="PANTHER" id="PTHR43046">
    <property type="entry name" value="GDP-MANNOSE MANNOSYL HYDROLASE"/>
    <property type="match status" value="1"/>
</dbReference>
<dbReference type="Proteomes" id="UP000199632">
    <property type="component" value="Unassembled WGS sequence"/>
</dbReference>
<dbReference type="RefSeq" id="WP_090789485.1">
    <property type="nucleotide sequence ID" value="NZ_BOND01000027.1"/>
</dbReference>
<feature type="region of interest" description="Disordered" evidence="3">
    <location>
        <begin position="1"/>
        <end position="50"/>
    </location>
</feature>
<evidence type="ECO:0000256" key="3">
    <source>
        <dbReference type="SAM" id="MobiDB-lite"/>
    </source>
</evidence>
<proteinExistence type="predicted"/>
<dbReference type="EMBL" id="FNQB01000001">
    <property type="protein sequence ID" value="SDY87013.1"/>
    <property type="molecule type" value="Genomic_DNA"/>
</dbReference>
<evidence type="ECO:0000259" key="4">
    <source>
        <dbReference type="PROSITE" id="PS51462"/>
    </source>
</evidence>
<dbReference type="PROSITE" id="PS00893">
    <property type="entry name" value="NUDIX_BOX"/>
    <property type="match status" value="1"/>
</dbReference>
<dbReference type="InterPro" id="IPR000086">
    <property type="entry name" value="NUDIX_hydrolase_dom"/>
</dbReference>
<sequence length="227" mass="23347">MTAESSDSALAPHLSNSAAAPSVTGSAAAPSVTGSAAAPPVSGSAPAPLASGPSAGFCARCGSPLAGRPPTACPSCGYQLYVNARPTASLIVVDDAGRFLALRRAIDPMAGLWEVPGGFCDGFEHPLAAAVREGREELGVEVQITGFIGMYVGAYEFQNELLPVLDCFYFATLDVSAIRLDPAESTDLTWFDLADPPKMAFSTMDAALVDAARLRRAAAPESLPSVK</sequence>
<dbReference type="PROSITE" id="PS51462">
    <property type="entry name" value="NUDIX"/>
    <property type="match status" value="1"/>
</dbReference>
<reference evidence="6" key="1">
    <citation type="submission" date="2016-10" db="EMBL/GenBank/DDBJ databases">
        <authorList>
            <person name="Varghese N."/>
            <person name="Submissions S."/>
        </authorList>
    </citation>
    <scope>NUCLEOTIDE SEQUENCE [LARGE SCALE GENOMIC DNA]</scope>
    <source>
        <strain evidence="6">DSM 44718</strain>
    </source>
</reference>
<keyword evidence="6" id="KW-1185">Reference proteome</keyword>
<feature type="domain" description="Nudix hydrolase" evidence="4">
    <location>
        <begin position="83"/>
        <end position="214"/>
    </location>
</feature>
<evidence type="ECO:0000313" key="5">
    <source>
        <dbReference type="EMBL" id="SDY87013.1"/>
    </source>
</evidence>
<evidence type="ECO:0000256" key="2">
    <source>
        <dbReference type="ARBA" id="ARBA00022801"/>
    </source>
</evidence>
<dbReference type="GO" id="GO:0016787">
    <property type="term" value="F:hydrolase activity"/>
    <property type="evidence" value="ECO:0007669"/>
    <property type="project" value="UniProtKB-KW"/>
</dbReference>